<evidence type="ECO:0000256" key="2">
    <source>
        <dbReference type="SAM" id="Coils"/>
    </source>
</evidence>
<dbReference type="SUPFAM" id="SSF48452">
    <property type="entry name" value="TPR-like"/>
    <property type="match status" value="2"/>
</dbReference>
<dbReference type="Pfam" id="PF13424">
    <property type="entry name" value="TPR_12"/>
    <property type="match status" value="3"/>
</dbReference>
<dbReference type="EMBL" id="AUSV01000008">
    <property type="protein sequence ID" value="ESP95083.1"/>
    <property type="molecule type" value="Genomic_DNA"/>
</dbReference>
<dbReference type="Gene3D" id="1.25.40.10">
    <property type="entry name" value="Tetratricopeptide repeat domain"/>
    <property type="match status" value="3"/>
</dbReference>
<feature type="coiled-coil region" evidence="2">
    <location>
        <begin position="45"/>
        <end position="72"/>
    </location>
</feature>
<sequence>MIASLFKKLSGVFQTARADNSTVVQITGDNSGNIVINDPIAVKAFEALKAELDKKQIEISEYKQQLQTYLDIISNLSQSKQNNELPAKDVDAALQAIIDSGDVDEARALLSQLIDDNEDIILKQAEYYYQRGSLTYFHESKQTLDDFVRATQLNPEHINAWTMAGLIYKRTGELDSALQAYQHVLSLAEKADNDEGKSVSYGNIGNVYRIKGELDKALQYYQKSLEINESLGHKEGMAGVYGNMGNVYQIKGELDKALEYYQKSLEINESLGHKEGMAGVYGNIGIVYDTQGELDKALEYYQKSLEISEPLGRKEYMAGIYGNIGIVYDTQGELDKALEYYQKSLEINESLGRKQGMAIQYANMGCLYKQQDDLIQAKAHWEKALALFEQVGARPQIAQVSIWLAELENTKE</sequence>
<dbReference type="InterPro" id="IPR011990">
    <property type="entry name" value="TPR-like_helical_dom_sf"/>
</dbReference>
<feature type="repeat" description="TPR" evidence="1">
    <location>
        <begin position="278"/>
        <end position="311"/>
    </location>
</feature>
<evidence type="ECO:0000313" key="3">
    <source>
        <dbReference type="EMBL" id="ESP95083.1"/>
    </source>
</evidence>
<comment type="caution">
    <text evidence="3">The sequence shown here is derived from an EMBL/GenBank/DDBJ whole genome shotgun (WGS) entry which is preliminary data.</text>
</comment>
<gene>
    <name evidence="3" type="ORF">PL2TA16_04639</name>
</gene>
<dbReference type="SMART" id="SM00028">
    <property type="entry name" value="TPR"/>
    <property type="match status" value="7"/>
</dbReference>
<accession>V4HZ60</accession>
<dbReference type="PROSITE" id="PS50005">
    <property type="entry name" value="TPR"/>
    <property type="match status" value="5"/>
</dbReference>
<feature type="repeat" description="TPR" evidence="1">
    <location>
        <begin position="238"/>
        <end position="271"/>
    </location>
</feature>
<proteinExistence type="predicted"/>
<evidence type="ECO:0000256" key="1">
    <source>
        <dbReference type="PROSITE-ProRule" id="PRU00339"/>
    </source>
</evidence>
<feature type="repeat" description="TPR" evidence="1">
    <location>
        <begin position="318"/>
        <end position="351"/>
    </location>
</feature>
<dbReference type="RefSeq" id="WP_023397603.1">
    <property type="nucleotide sequence ID" value="NZ_AUSV01000008.1"/>
</dbReference>
<dbReference type="PANTHER" id="PTHR10098">
    <property type="entry name" value="RAPSYN-RELATED"/>
    <property type="match status" value="1"/>
</dbReference>
<name>V4HZ60_PSEL2</name>
<dbReference type="PATRIC" id="fig|1353533.3.peg.642"/>
<feature type="repeat" description="TPR" evidence="1">
    <location>
        <begin position="158"/>
        <end position="191"/>
    </location>
</feature>
<dbReference type="PANTHER" id="PTHR10098:SF108">
    <property type="entry name" value="TETRATRICOPEPTIDE REPEAT PROTEIN 28"/>
    <property type="match status" value="1"/>
</dbReference>
<feature type="repeat" description="TPR" evidence="1">
    <location>
        <begin position="198"/>
        <end position="231"/>
    </location>
</feature>
<protein>
    <submittedName>
        <fullName evidence="3">Tetratricopeptide repeat protein</fullName>
    </submittedName>
</protein>
<keyword evidence="2" id="KW-0175">Coiled coil</keyword>
<dbReference type="InterPro" id="IPR019734">
    <property type="entry name" value="TPR_rpt"/>
</dbReference>
<dbReference type="Proteomes" id="UP000017820">
    <property type="component" value="Unassembled WGS sequence"/>
</dbReference>
<organism evidence="3 4">
    <name type="scientific">Pseudoalteromonas luteoviolacea (strain 2ta16)</name>
    <dbReference type="NCBI Taxonomy" id="1353533"/>
    <lineage>
        <taxon>Bacteria</taxon>
        <taxon>Pseudomonadati</taxon>
        <taxon>Pseudomonadota</taxon>
        <taxon>Gammaproteobacteria</taxon>
        <taxon>Alteromonadales</taxon>
        <taxon>Pseudoalteromonadaceae</taxon>
        <taxon>Pseudoalteromonas</taxon>
    </lineage>
</organism>
<keyword evidence="1" id="KW-0802">TPR repeat</keyword>
<dbReference type="AlphaFoldDB" id="V4HZ60"/>
<reference evidence="3 4" key="1">
    <citation type="submission" date="2013-07" db="EMBL/GenBank/DDBJ databases">
        <title>Draft genome sequence of Pseudoalteromonas luteoviolacea 2ta16.</title>
        <authorList>
            <person name="Allen E.E."/>
            <person name="Azam F."/>
            <person name="Podell S."/>
        </authorList>
    </citation>
    <scope>NUCLEOTIDE SEQUENCE [LARGE SCALE GENOMIC DNA]</scope>
    <source>
        <strain evidence="3 4">2ta16</strain>
    </source>
</reference>
<dbReference type="PROSITE" id="PS50293">
    <property type="entry name" value="TPR_REGION"/>
    <property type="match status" value="4"/>
</dbReference>
<evidence type="ECO:0000313" key="4">
    <source>
        <dbReference type="Proteomes" id="UP000017820"/>
    </source>
</evidence>